<evidence type="ECO:0000313" key="4">
    <source>
        <dbReference type="Proteomes" id="UP000001366"/>
    </source>
</evidence>
<protein>
    <submittedName>
        <fullName evidence="3">Uncharacterized protein</fullName>
    </submittedName>
</protein>
<evidence type="ECO:0000256" key="2">
    <source>
        <dbReference type="SAM" id="Phobius"/>
    </source>
</evidence>
<dbReference type="Proteomes" id="UP000001366">
    <property type="component" value="Chromosome"/>
</dbReference>
<evidence type="ECO:0000313" key="3">
    <source>
        <dbReference type="EMBL" id="ACO04811.1"/>
    </source>
</evidence>
<keyword evidence="2" id="KW-0812">Transmembrane</keyword>
<proteinExistence type="predicted"/>
<keyword evidence="4" id="KW-1185">Reference proteome</keyword>
<keyword evidence="2" id="KW-1133">Transmembrane helix</keyword>
<dbReference type="HOGENOM" id="CLU_3120966_0_0_0"/>
<evidence type="ECO:0000256" key="1">
    <source>
        <dbReference type="SAM" id="MobiDB-lite"/>
    </source>
</evidence>
<dbReference type="KEGG" id="pmx:PERMA_0655"/>
<sequence length="50" mass="5583">MIERLLFWIAILILSVAVIGLKIDLSKLEQKAKETSSYTVSSEDEGGEEE</sequence>
<keyword evidence="2" id="KW-0472">Membrane</keyword>
<feature type="transmembrane region" description="Helical" evidence="2">
    <location>
        <begin position="6"/>
        <end position="23"/>
    </location>
</feature>
<dbReference type="STRING" id="123214.PERMA_0655"/>
<feature type="region of interest" description="Disordered" evidence="1">
    <location>
        <begin position="31"/>
        <end position="50"/>
    </location>
</feature>
<dbReference type="EMBL" id="CP001230">
    <property type="protein sequence ID" value="ACO04811.1"/>
    <property type="molecule type" value="Genomic_DNA"/>
</dbReference>
<gene>
    <name evidence="3" type="ordered locus">PERMA_0655</name>
</gene>
<dbReference type="PaxDb" id="123214-PERMA_0655"/>
<name>C0QUS9_PERMH</name>
<organism evidence="3 4">
    <name type="scientific">Persephonella marina (strain DSM 14350 / EX-H1)</name>
    <dbReference type="NCBI Taxonomy" id="123214"/>
    <lineage>
        <taxon>Bacteria</taxon>
        <taxon>Pseudomonadati</taxon>
        <taxon>Aquificota</taxon>
        <taxon>Aquificia</taxon>
        <taxon>Aquificales</taxon>
        <taxon>Hydrogenothermaceae</taxon>
        <taxon>Persephonella</taxon>
    </lineage>
</organism>
<dbReference type="AlphaFoldDB" id="C0QUS9"/>
<reference evidence="3 4" key="1">
    <citation type="journal article" date="2009" name="J. Bacteriol.">
        <title>Complete and draft genome sequences of six members of the Aquificales.</title>
        <authorList>
            <person name="Reysenbach A.L."/>
            <person name="Hamamura N."/>
            <person name="Podar M."/>
            <person name="Griffiths E."/>
            <person name="Ferreira S."/>
            <person name="Hochstein R."/>
            <person name="Heidelberg J."/>
            <person name="Johnson J."/>
            <person name="Mead D."/>
            <person name="Pohorille A."/>
            <person name="Sarmiento M."/>
            <person name="Schweighofer K."/>
            <person name="Seshadri R."/>
            <person name="Voytek M.A."/>
        </authorList>
    </citation>
    <scope>NUCLEOTIDE SEQUENCE [LARGE SCALE GENOMIC DNA]</scope>
    <source>
        <strain evidence="4">DSM 14350 / EX-H1</strain>
    </source>
</reference>
<accession>C0QUS9</accession>